<dbReference type="CDD" id="cd07564">
    <property type="entry name" value="nitrilases_CHs"/>
    <property type="match status" value="1"/>
</dbReference>
<evidence type="ECO:0000259" key="6">
    <source>
        <dbReference type="PROSITE" id="PS50263"/>
    </source>
</evidence>
<dbReference type="PROSITE" id="PS00920">
    <property type="entry name" value="NITRIL_CHT_1"/>
    <property type="match status" value="1"/>
</dbReference>
<sequence length="379" mass="41161">MAVRGPYGNATEVKEALEQYWDGNNTNDLGLCFNSFPPSLFLHGGFTMTASIRVAVTQAEPVYLDLAASIKKACGLIAEAAENGAKLVAFSECWVPGYPAWIWARPVDVEFQTRYTYNALPVESQAMELVRATAKENSIAVALGFAEQSTSHSVYISQAIISPRGEVLLHRRKIKPTHMERTVFGDGSGRDLTNVVEIDFGPEHGKIKVGCLACWEHAQPLLKYHTISQGETIHVAMWPPIAPTTGVDDPGLWSMSAEGCQNLSQTYAIESATYVLHSTAVCSQKSIEVLKTQEGIVCRQPGGGHSCVIGPDGRRLTKPLGDGTGVAEGIVYADLDLTKTVATRGFLDVVGHYSRPDLLWLGADTRQKEVVVVRRESAD</sequence>
<keyword evidence="8" id="KW-1185">Reference proteome</keyword>
<comment type="similarity">
    <text evidence="1">Belongs to the carbon-nitrogen hydrolase superfamily. Nitrilase family.</text>
</comment>
<organism evidence="7 8">
    <name type="scientific">Lasiosphaeria hispida</name>
    <dbReference type="NCBI Taxonomy" id="260671"/>
    <lineage>
        <taxon>Eukaryota</taxon>
        <taxon>Fungi</taxon>
        <taxon>Dikarya</taxon>
        <taxon>Ascomycota</taxon>
        <taxon>Pezizomycotina</taxon>
        <taxon>Sordariomycetes</taxon>
        <taxon>Sordariomycetidae</taxon>
        <taxon>Sordariales</taxon>
        <taxon>Lasiosphaeriaceae</taxon>
        <taxon>Lasiosphaeria</taxon>
    </lineage>
</organism>
<feature type="active site" description="Proton acceptor" evidence="5">
    <location>
        <position position="92"/>
    </location>
</feature>
<name>A0AAJ0M7Z0_9PEZI</name>
<gene>
    <name evidence="7" type="ORF">B0T25DRAFT_574878</name>
</gene>
<dbReference type="Proteomes" id="UP001275084">
    <property type="component" value="Unassembled WGS sequence"/>
</dbReference>
<dbReference type="Gene3D" id="3.60.110.10">
    <property type="entry name" value="Carbon-nitrogen hydrolase"/>
    <property type="match status" value="1"/>
</dbReference>
<dbReference type="SUPFAM" id="SSF56317">
    <property type="entry name" value="Carbon-nitrogen hydrolase"/>
    <property type="match status" value="1"/>
</dbReference>
<dbReference type="InterPro" id="IPR036526">
    <property type="entry name" value="C-N_Hydrolase_sf"/>
</dbReference>
<dbReference type="PROSITE" id="PS50263">
    <property type="entry name" value="CN_HYDROLASE"/>
    <property type="match status" value="1"/>
</dbReference>
<evidence type="ECO:0000256" key="4">
    <source>
        <dbReference type="ARBA" id="ARBA00039045"/>
    </source>
</evidence>
<dbReference type="EMBL" id="JAUIQD010000009">
    <property type="protein sequence ID" value="KAK3340005.1"/>
    <property type="molecule type" value="Genomic_DNA"/>
</dbReference>
<comment type="catalytic activity">
    <reaction evidence="3">
        <text>a nitrile + 2 H2O = a carboxylate + NH4(+)</text>
        <dbReference type="Rhea" id="RHEA:21724"/>
        <dbReference type="ChEBI" id="CHEBI:15377"/>
        <dbReference type="ChEBI" id="CHEBI:18379"/>
        <dbReference type="ChEBI" id="CHEBI:28938"/>
        <dbReference type="ChEBI" id="CHEBI:29067"/>
        <dbReference type="EC" id="3.5.5.1"/>
    </reaction>
</comment>
<comment type="caution">
    <text evidence="7">The sequence shown here is derived from an EMBL/GenBank/DDBJ whole genome shotgun (WGS) entry which is preliminary data.</text>
</comment>
<feature type="domain" description="CN hydrolase" evidence="6">
    <location>
        <begin position="52"/>
        <end position="337"/>
    </location>
</feature>
<evidence type="ECO:0000256" key="5">
    <source>
        <dbReference type="PROSITE-ProRule" id="PRU10139"/>
    </source>
</evidence>
<dbReference type="InterPro" id="IPR000132">
    <property type="entry name" value="Nitrilase/CN_hydratase_CS"/>
</dbReference>
<evidence type="ECO:0000313" key="8">
    <source>
        <dbReference type="Proteomes" id="UP001275084"/>
    </source>
</evidence>
<evidence type="ECO:0000313" key="7">
    <source>
        <dbReference type="EMBL" id="KAK3340005.1"/>
    </source>
</evidence>
<dbReference type="FunFam" id="3.60.110.10:FF:000011">
    <property type="entry name" value="Cyanide hydratase"/>
    <property type="match status" value="1"/>
</dbReference>
<accession>A0AAJ0M7Z0</accession>
<dbReference type="Pfam" id="PF00795">
    <property type="entry name" value="CN_hydrolase"/>
    <property type="match status" value="1"/>
</dbReference>
<evidence type="ECO:0000256" key="1">
    <source>
        <dbReference type="ARBA" id="ARBA00008129"/>
    </source>
</evidence>
<dbReference type="InterPro" id="IPR003010">
    <property type="entry name" value="C-N_Hydrolase"/>
</dbReference>
<protein>
    <recommendedName>
        <fullName evidence="4">nitrilase</fullName>
        <ecNumber evidence="4">3.5.5.1</ecNumber>
    </recommendedName>
</protein>
<reference evidence="7" key="1">
    <citation type="journal article" date="2023" name="Mol. Phylogenet. Evol.">
        <title>Genome-scale phylogeny and comparative genomics of the fungal order Sordariales.</title>
        <authorList>
            <person name="Hensen N."/>
            <person name="Bonometti L."/>
            <person name="Westerberg I."/>
            <person name="Brannstrom I.O."/>
            <person name="Guillou S."/>
            <person name="Cros-Aarteil S."/>
            <person name="Calhoun S."/>
            <person name="Haridas S."/>
            <person name="Kuo A."/>
            <person name="Mondo S."/>
            <person name="Pangilinan J."/>
            <person name="Riley R."/>
            <person name="LaButti K."/>
            <person name="Andreopoulos B."/>
            <person name="Lipzen A."/>
            <person name="Chen C."/>
            <person name="Yan M."/>
            <person name="Daum C."/>
            <person name="Ng V."/>
            <person name="Clum A."/>
            <person name="Steindorff A."/>
            <person name="Ohm R.A."/>
            <person name="Martin F."/>
            <person name="Silar P."/>
            <person name="Natvig D.O."/>
            <person name="Lalanne C."/>
            <person name="Gautier V."/>
            <person name="Ament-Velasquez S.L."/>
            <person name="Kruys A."/>
            <person name="Hutchinson M.I."/>
            <person name="Powell A.J."/>
            <person name="Barry K."/>
            <person name="Miller A.N."/>
            <person name="Grigoriev I.V."/>
            <person name="Debuchy R."/>
            <person name="Gladieux P."/>
            <person name="Hiltunen Thoren M."/>
            <person name="Johannesson H."/>
        </authorList>
    </citation>
    <scope>NUCLEOTIDE SEQUENCE</scope>
    <source>
        <strain evidence="7">CBS 955.72</strain>
    </source>
</reference>
<dbReference type="PANTHER" id="PTHR46044">
    <property type="entry name" value="NITRILASE"/>
    <property type="match status" value="1"/>
</dbReference>
<dbReference type="AlphaFoldDB" id="A0AAJ0M7Z0"/>
<dbReference type="GO" id="GO:0000257">
    <property type="term" value="F:nitrilase activity"/>
    <property type="evidence" value="ECO:0007669"/>
    <property type="project" value="UniProtKB-EC"/>
</dbReference>
<evidence type="ECO:0000256" key="3">
    <source>
        <dbReference type="ARBA" id="ARBA00036406"/>
    </source>
</evidence>
<evidence type="ECO:0000256" key="2">
    <source>
        <dbReference type="ARBA" id="ARBA00022801"/>
    </source>
</evidence>
<reference evidence="7" key="2">
    <citation type="submission" date="2023-06" db="EMBL/GenBank/DDBJ databases">
        <authorList>
            <consortium name="Lawrence Berkeley National Laboratory"/>
            <person name="Haridas S."/>
            <person name="Hensen N."/>
            <person name="Bonometti L."/>
            <person name="Westerberg I."/>
            <person name="Brannstrom I.O."/>
            <person name="Guillou S."/>
            <person name="Cros-Aarteil S."/>
            <person name="Calhoun S."/>
            <person name="Kuo A."/>
            <person name="Mondo S."/>
            <person name="Pangilinan J."/>
            <person name="Riley R."/>
            <person name="Labutti K."/>
            <person name="Andreopoulos B."/>
            <person name="Lipzen A."/>
            <person name="Chen C."/>
            <person name="Yanf M."/>
            <person name="Daum C."/>
            <person name="Ng V."/>
            <person name="Clum A."/>
            <person name="Steindorff A."/>
            <person name="Ohm R."/>
            <person name="Martin F."/>
            <person name="Silar P."/>
            <person name="Natvig D."/>
            <person name="Lalanne C."/>
            <person name="Gautier V."/>
            <person name="Ament-Velasquez S.L."/>
            <person name="Kruys A."/>
            <person name="Hutchinson M.I."/>
            <person name="Powell A.J."/>
            <person name="Barry K."/>
            <person name="Miller A.N."/>
            <person name="Grigoriev I.V."/>
            <person name="Debuchy R."/>
            <person name="Gladieux P."/>
            <person name="Thoren M.H."/>
            <person name="Johannesson H."/>
        </authorList>
    </citation>
    <scope>NUCLEOTIDE SEQUENCE</scope>
    <source>
        <strain evidence="7">CBS 955.72</strain>
    </source>
</reference>
<dbReference type="EC" id="3.5.5.1" evidence="4"/>
<keyword evidence="2 7" id="KW-0378">Hydrolase</keyword>
<dbReference type="InterPro" id="IPR044149">
    <property type="entry name" value="Nitrilases_CHs"/>
</dbReference>
<dbReference type="GO" id="GO:0016836">
    <property type="term" value="F:hydro-lyase activity"/>
    <property type="evidence" value="ECO:0007669"/>
    <property type="project" value="UniProtKB-ARBA"/>
</dbReference>
<dbReference type="PANTHER" id="PTHR46044:SF14">
    <property type="entry name" value="ARYLACETONITRILASE"/>
    <property type="match status" value="1"/>
</dbReference>
<proteinExistence type="inferred from homology"/>